<dbReference type="GO" id="GO:0003677">
    <property type="term" value="F:DNA binding"/>
    <property type="evidence" value="ECO:0007669"/>
    <property type="project" value="UniProtKB-KW"/>
</dbReference>
<reference evidence="6 7" key="1">
    <citation type="submission" date="2018-03" db="EMBL/GenBank/DDBJ databases">
        <title>Rhodobacter blasticus.</title>
        <authorList>
            <person name="Meyer T.E."/>
            <person name="Miller S."/>
            <person name="Lodha T."/>
            <person name="Gandham S."/>
            <person name="Chintalapati S."/>
            <person name="Chintalapati V.R."/>
        </authorList>
    </citation>
    <scope>NUCLEOTIDE SEQUENCE [LARGE SCALE GENOMIC DNA]</scope>
    <source>
        <strain evidence="6 7">DSM 2131</strain>
    </source>
</reference>
<dbReference type="PROSITE" id="PS50943">
    <property type="entry name" value="HTH_CROC1"/>
    <property type="match status" value="1"/>
</dbReference>
<evidence type="ECO:0000313" key="6">
    <source>
        <dbReference type="EMBL" id="PTE14507.1"/>
    </source>
</evidence>
<organism evidence="6 7">
    <name type="scientific">Fuscovulum blasticum DSM 2131</name>
    <dbReference type="NCBI Taxonomy" id="1188250"/>
    <lineage>
        <taxon>Bacteria</taxon>
        <taxon>Pseudomonadati</taxon>
        <taxon>Pseudomonadota</taxon>
        <taxon>Alphaproteobacteria</taxon>
        <taxon>Rhodobacterales</taxon>
        <taxon>Paracoccaceae</taxon>
        <taxon>Pseudogemmobacter</taxon>
    </lineage>
</organism>
<dbReference type="InterPro" id="IPR010982">
    <property type="entry name" value="Lambda_DNA-bd_dom_sf"/>
</dbReference>
<evidence type="ECO:0000256" key="1">
    <source>
        <dbReference type="ARBA" id="ARBA00006157"/>
    </source>
</evidence>
<evidence type="ECO:0000313" key="7">
    <source>
        <dbReference type="Proteomes" id="UP000241362"/>
    </source>
</evidence>
<keyword evidence="7" id="KW-1185">Reference proteome</keyword>
<proteinExistence type="inferred from homology"/>
<dbReference type="Pfam" id="PF13693">
    <property type="entry name" value="HTH_35"/>
    <property type="match status" value="1"/>
</dbReference>
<keyword evidence="2" id="KW-0805">Transcription regulation</keyword>
<sequence length="81" mass="9236">MFFSPLQSSHSRRESIKYALRLRSVTLNDVARELGVSNATVSVVILGRRRSRRIATHVANLLGSNLNELWPNMYPEPEVQE</sequence>
<dbReference type="CDD" id="cd00093">
    <property type="entry name" value="HTH_XRE"/>
    <property type="match status" value="1"/>
</dbReference>
<dbReference type="Gene3D" id="1.10.260.40">
    <property type="entry name" value="lambda repressor-like DNA-binding domains"/>
    <property type="match status" value="1"/>
</dbReference>
<dbReference type="InterPro" id="IPR038722">
    <property type="entry name" value="Ner_HTH_dom"/>
</dbReference>
<keyword evidence="3 6" id="KW-0238">DNA-binding</keyword>
<evidence type="ECO:0000256" key="3">
    <source>
        <dbReference type="ARBA" id="ARBA00023125"/>
    </source>
</evidence>
<dbReference type="AlphaFoldDB" id="A0A2T4J9K6"/>
<accession>A0A2T4J9K6</accession>
<protein>
    <submittedName>
        <fullName evidence="6">DNA-binding protein</fullName>
    </submittedName>
</protein>
<comment type="caution">
    <text evidence="6">The sequence shown here is derived from an EMBL/GenBank/DDBJ whole genome shotgun (WGS) entry which is preliminary data.</text>
</comment>
<dbReference type="Proteomes" id="UP000241362">
    <property type="component" value="Unassembled WGS sequence"/>
</dbReference>
<feature type="domain" description="HTH cro/C1-type" evidence="5">
    <location>
        <begin position="16"/>
        <end position="69"/>
    </location>
</feature>
<gene>
    <name evidence="6" type="ORF">C5F44_09015</name>
</gene>
<dbReference type="SUPFAM" id="SSF47413">
    <property type="entry name" value="lambda repressor-like DNA-binding domains"/>
    <property type="match status" value="1"/>
</dbReference>
<evidence type="ECO:0000256" key="4">
    <source>
        <dbReference type="ARBA" id="ARBA00023163"/>
    </source>
</evidence>
<dbReference type="EMBL" id="PZKE01000007">
    <property type="protein sequence ID" value="PTE14507.1"/>
    <property type="molecule type" value="Genomic_DNA"/>
</dbReference>
<evidence type="ECO:0000256" key="2">
    <source>
        <dbReference type="ARBA" id="ARBA00023015"/>
    </source>
</evidence>
<name>A0A2T4J9K6_FUSBL</name>
<dbReference type="InterPro" id="IPR001387">
    <property type="entry name" value="Cro/C1-type_HTH"/>
</dbReference>
<evidence type="ECO:0000259" key="5">
    <source>
        <dbReference type="PROSITE" id="PS50943"/>
    </source>
</evidence>
<comment type="similarity">
    <text evidence="1">Belongs to the ner transcriptional regulatory family.</text>
</comment>
<dbReference type="RefSeq" id="WP_107673197.1">
    <property type="nucleotide sequence ID" value="NZ_PZKE01000007.1"/>
</dbReference>
<keyword evidence="4" id="KW-0804">Transcription</keyword>